<dbReference type="GO" id="GO:0031012">
    <property type="term" value="C:extracellular matrix"/>
    <property type="evidence" value="ECO:0007669"/>
    <property type="project" value="UniProtKB-ARBA"/>
</dbReference>
<dbReference type="PROSITE" id="PS00023">
    <property type="entry name" value="FN2_1"/>
    <property type="match status" value="1"/>
</dbReference>
<feature type="chain" id="PRO_5007585350" description="Macrophage mannose receptor 1" evidence="19">
    <location>
        <begin position="19"/>
        <end position="2695"/>
    </location>
</feature>
<feature type="domain" description="C-type lectin" evidence="20">
    <location>
        <begin position="1228"/>
        <end position="1381"/>
    </location>
</feature>
<dbReference type="Pfam" id="PF24562">
    <property type="entry name" value="CysR_MRC2_N"/>
    <property type="match status" value="1"/>
</dbReference>
<dbReference type="eggNOG" id="KOG4297">
    <property type="taxonomic scope" value="Eukaryota"/>
</dbReference>
<dbReference type="SUPFAM" id="SSF50370">
    <property type="entry name" value="Ricin B-like lectins"/>
    <property type="match status" value="1"/>
</dbReference>
<evidence type="ECO:0000256" key="6">
    <source>
        <dbReference type="ARBA" id="ARBA00022729"/>
    </source>
</evidence>
<keyword evidence="6 19" id="KW-0732">Signal</keyword>
<keyword evidence="9" id="KW-0967">Endosome</keyword>
<name>A0A151MQ04_ALLMI</name>
<dbReference type="PROSITE" id="PS50041">
    <property type="entry name" value="C_TYPE_LECTIN_2"/>
    <property type="match status" value="16"/>
</dbReference>
<evidence type="ECO:0000313" key="23">
    <source>
        <dbReference type="Proteomes" id="UP000050525"/>
    </source>
</evidence>
<feature type="disulfide bond" evidence="17">
    <location>
        <begin position="182"/>
        <end position="209"/>
    </location>
</feature>
<dbReference type="FunFam" id="3.10.100.10:FF:000014">
    <property type="entry name" value="Macrophage mannose receptor 1"/>
    <property type="match status" value="1"/>
</dbReference>
<feature type="domain" description="C-type lectin" evidence="20">
    <location>
        <begin position="800"/>
        <end position="915"/>
    </location>
</feature>
<keyword evidence="7" id="KW-0430">Lectin</keyword>
<dbReference type="GO" id="GO:0006897">
    <property type="term" value="P:endocytosis"/>
    <property type="evidence" value="ECO:0007669"/>
    <property type="project" value="UniProtKB-KW"/>
</dbReference>
<feature type="transmembrane region" description="Helical" evidence="18">
    <location>
        <begin position="1460"/>
        <end position="1479"/>
    </location>
</feature>
<dbReference type="FunFam" id="3.10.100.10:FF:000025">
    <property type="entry name" value="Mannose receptor C-type 1"/>
    <property type="match status" value="2"/>
</dbReference>
<feature type="domain" description="C-type lectin" evidence="20">
    <location>
        <begin position="1923"/>
        <end position="2046"/>
    </location>
</feature>
<feature type="transmembrane region" description="Helical" evidence="18">
    <location>
        <begin position="2645"/>
        <end position="2667"/>
    </location>
</feature>
<proteinExistence type="predicted"/>
<evidence type="ECO:0000256" key="8">
    <source>
        <dbReference type="ARBA" id="ARBA00022737"/>
    </source>
</evidence>
<dbReference type="PROSITE" id="PS00615">
    <property type="entry name" value="C_TYPE_LECTIN_1"/>
    <property type="match status" value="6"/>
</dbReference>
<dbReference type="InterPro" id="IPR001304">
    <property type="entry name" value="C-type_lectin-like"/>
</dbReference>
<dbReference type="PROSITE" id="PS50231">
    <property type="entry name" value="RICIN_B_LECTIN"/>
    <property type="match status" value="1"/>
</dbReference>
<dbReference type="GO" id="GO:0010008">
    <property type="term" value="C:endosome membrane"/>
    <property type="evidence" value="ECO:0007669"/>
    <property type="project" value="UniProtKB-SubCell"/>
</dbReference>
<dbReference type="CDD" id="cd00037">
    <property type="entry name" value="CLECT"/>
    <property type="match status" value="16"/>
</dbReference>
<comment type="subcellular location">
    <subcellularLocation>
        <location evidence="1">Cell membrane</location>
        <topology evidence="1">Single-pass type I membrane protein</topology>
    </subcellularLocation>
    <subcellularLocation>
        <location evidence="2">Endosome membrane</location>
        <topology evidence="2">Single-pass type I membrane protein</topology>
    </subcellularLocation>
</comment>
<keyword evidence="23" id="KW-1185">Reference proteome</keyword>
<evidence type="ECO:0000256" key="1">
    <source>
        <dbReference type="ARBA" id="ARBA00004251"/>
    </source>
</evidence>
<dbReference type="InterPro" id="IPR013806">
    <property type="entry name" value="Kringle-like"/>
</dbReference>
<feature type="domain" description="Fibronectin type-II" evidence="21">
    <location>
        <begin position="163"/>
        <end position="211"/>
    </location>
</feature>
<dbReference type="FunFam" id="3.10.100.10:FF:000027">
    <property type="entry name" value="Mannose receptor, C type 1"/>
    <property type="match status" value="1"/>
</dbReference>
<dbReference type="FunFam" id="3.10.100.10:FF:000031">
    <property type="entry name" value="macrophage mannose receptor 1"/>
    <property type="match status" value="1"/>
</dbReference>
<keyword evidence="5 18" id="KW-0812">Transmembrane</keyword>
<feature type="domain" description="C-type lectin" evidence="20">
    <location>
        <begin position="225"/>
        <end position="341"/>
    </location>
</feature>
<dbReference type="PRINTS" id="PR00013">
    <property type="entry name" value="FNTYPEII"/>
</dbReference>
<dbReference type="Gene3D" id="3.10.100.10">
    <property type="entry name" value="Mannose-Binding Protein A, subunit A"/>
    <property type="match status" value="16"/>
</dbReference>
<evidence type="ECO:0000256" key="16">
    <source>
        <dbReference type="ARBA" id="ARBA00071860"/>
    </source>
</evidence>
<dbReference type="FunFam" id="2.10.10.10:FF:000001">
    <property type="entry name" value="Fibronectin 1a isoform 1"/>
    <property type="match status" value="1"/>
</dbReference>
<accession>A0A151MQ04</accession>
<dbReference type="InterPro" id="IPR000772">
    <property type="entry name" value="Ricin_B_lectin"/>
</dbReference>
<feature type="domain" description="C-type lectin" evidence="20">
    <location>
        <begin position="369"/>
        <end position="486"/>
    </location>
</feature>
<evidence type="ECO:0000256" key="5">
    <source>
        <dbReference type="ARBA" id="ARBA00022692"/>
    </source>
</evidence>
<evidence type="ECO:0000256" key="17">
    <source>
        <dbReference type="PROSITE-ProRule" id="PRU00479"/>
    </source>
</evidence>
<feature type="transmembrane region" description="Helical" evidence="18">
    <location>
        <begin position="1412"/>
        <end position="1436"/>
    </location>
</feature>
<evidence type="ECO:0000256" key="2">
    <source>
        <dbReference type="ARBA" id="ARBA00004530"/>
    </source>
</evidence>
<dbReference type="InterPro" id="IPR000562">
    <property type="entry name" value="FN_type2_dom"/>
</dbReference>
<dbReference type="PANTHER" id="PTHR22803">
    <property type="entry name" value="MANNOSE, PHOSPHOLIPASE, LECTIN RECEPTOR RELATED"/>
    <property type="match status" value="1"/>
</dbReference>
<protein>
    <recommendedName>
        <fullName evidence="16">Macrophage mannose receptor 1</fullName>
    </recommendedName>
</protein>
<evidence type="ECO:0000256" key="11">
    <source>
        <dbReference type="ARBA" id="ARBA00022989"/>
    </source>
</evidence>
<evidence type="ECO:0000256" key="9">
    <source>
        <dbReference type="ARBA" id="ARBA00022753"/>
    </source>
</evidence>
<dbReference type="CDD" id="cd00062">
    <property type="entry name" value="FN2"/>
    <property type="match status" value="1"/>
</dbReference>
<feature type="domain" description="C-type lectin" evidence="20">
    <location>
        <begin position="1088"/>
        <end position="1199"/>
    </location>
</feature>
<dbReference type="GO" id="GO:0005537">
    <property type="term" value="F:D-mannose binding"/>
    <property type="evidence" value="ECO:0007669"/>
    <property type="project" value="UniProtKB-ARBA"/>
</dbReference>
<feature type="disulfide bond" evidence="17">
    <location>
        <begin position="168"/>
        <end position="194"/>
    </location>
</feature>
<gene>
    <name evidence="22" type="ORF">Y1Q_0019084</name>
</gene>
<dbReference type="SUPFAM" id="SSF56436">
    <property type="entry name" value="C-type lectin-like"/>
    <property type="match status" value="16"/>
</dbReference>
<evidence type="ECO:0000256" key="10">
    <source>
        <dbReference type="ARBA" id="ARBA00022837"/>
    </source>
</evidence>
<dbReference type="PROSITE" id="PS51092">
    <property type="entry name" value="FN2_2"/>
    <property type="match status" value="1"/>
</dbReference>
<keyword evidence="10" id="KW-0106">Calcium</keyword>
<dbReference type="Pfam" id="PF00040">
    <property type="entry name" value="fn2"/>
    <property type="match status" value="1"/>
</dbReference>
<evidence type="ECO:0000256" key="12">
    <source>
        <dbReference type="ARBA" id="ARBA00023136"/>
    </source>
</evidence>
<keyword evidence="12 18" id="KW-0472">Membrane</keyword>
<dbReference type="InterPro" id="IPR050111">
    <property type="entry name" value="C-type_lectin/snaclec_domain"/>
</dbReference>
<dbReference type="EMBL" id="AKHW03005461">
    <property type="protein sequence ID" value="KYO26592.1"/>
    <property type="molecule type" value="Genomic_DNA"/>
</dbReference>
<comment type="caution">
    <text evidence="22">The sequence shown here is derived from an EMBL/GenBank/DDBJ whole genome shotgun (WGS) entry which is preliminary data.</text>
</comment>
<dbReference type="FunFam" id="3.10.100.10:FF:000030">
    <property type="entry name" value="Mannose receptor C-type 1"/>
    <property type="match status" value="2"/>
</dbReference>
<evidence type="ECO:0000256" key="7">
    <source>
        <dbReference type="ARBA" id="ARBA00022734"/>
    </source>
</evidence>
<dbReference type="SMART" id="SM00059">
    <property type="entry name" value="FN2"/>
    <property type="match status" value="1"/>
</dbReference>
<feature type="domain" description="C-type lectin" evidence="20">
    <location>
        <begin position="941"/>
        <end position="1066"/>
    </location>
</feature>
<dbReference type="InterPro" id="IPR036943">
    <property type="entry name" value="FN_type2_sf"/>
</dbReference>
<evidence type="ECO:0000256" key="18">
    <source>
        <dbReference type="SAM" id="Phobius"/>
    </source>
</evidence>
<feature type="domain" description="C-type lectin" evidence="20">
    <location>
        <begin position="2511"/>
        <end position="2615"/>
    </location>
</feature>
<dbReference type="InterPro" id="IPR018378">
    <property type="entry name" value="C-type_lectin_CS"/>
</dbReference>
<organism evidence="22 23">
    <name type="scientific">Alligator mississippiensis</name>
    <name type="common">American alligator</name>
    <dbReference type="NCBI Taxonomy" id="8496"/>
    <lineage>
        <taxon>Eukaryota</taxon>
        <taxon>Metazoa</taxon>
        <taxon>Chordata</taxon>
        <taxon>Craniata</taxon>
        <taxon>Vertebrata</taxon>
        <taxon>Euteleostomi</taxon>
        <taxon>Archelosauria</taxon>
        <taxon>Archosauria</taxon>
        <taxon>Crocodylia</taxon>
        <taxon>Alligatoridae</taxon>
        <taxon>Alligatorinae</taxon>
        <taxon>Alligator</taxon>
    </lineage>
</organism>
<evidence type="ECO:0000313" key="22">
    <source>
        <dbReference type="EMBL" id="KYO26592.1"/>
    </source>
</evidence>
<dbReference type="InterPro" id="IPR016187">
    <property type="entry name" value="CTDL_fold"/>
</dbReference>
<dbReference type="FunFam" id="2.80.10.50:FF:000032">
    <property type="entry name" value="macrophage mannose receptor 1"/>
    <property type="match status" value="1"/>
</dbReference>
<dbReference type="Proteomes" id="UP000050525">
    <property type="component" value="Unassembled WGS sequence"/>
</dbReference>
<dbReference type="InterPro" id="IPR035992">
    <property type="entry name" value="Ricin_B-like_lectins"/>
</dbReference>
<evidence type="ECO:0000259" key="21">
    <source>
        <dbReference type="PROSITE" id="PS51092"/>
    </source>
</evidence>
<keyword evidence="14" id="KW-0675">Receptor</keyword>
<feature type="signal peptide" evidence="19">
    <location>
        <begin position="1"/>
        <end position="18"/>
    </location>
</feature>
<dbReference type="FunFam" id="3.10.100.10:FF:000023">
    <property type="entry name" value="Macrophage mannose receptor 1"/>
    <property type="match status" value="2"/>
</dbReference>
<dbReference type="SUPFAM" id="SSF57440">
    <property type="entry name" value="Kringle-like"/>
    <property type="match status" value="1"/>
</dbReference>
<feature type="domain" description="C-type lectin" evidence="20">
    <location>
        <begin position="1779"/>
        <end position="1894"/>
    </location>
</feature>
<dbReference type="CDD" id="cd23407">
    <property type="entry name" value="beta-trefoil_Ricin_MRC1"/>
    <property type="match status" value="1"/>
</dbReference>
<keyword evidence="4" id="KW-0254">Endocytosis</keyword>
<evidence type="ECO:0000256" key="14">
    <source>
        <dbReference type="ARBA" id="ARBA00023170"/>
    </source>
</evidence>
<keyword evidence="13 17" id="KW-1015">Disulfide bond</keyword>
<reference evidence="22 23" key="1">
    <citation type="journal article" date="2012" name="Genome Biol.">
        <title>Sequencing three crocodilian genomes to illuminate the evolution of archosaurs and amniotes.</title>
        <authorList>
            <person name="St John J.A."/>
            <person name="Braun E.L."/>
            <person name="Isberg S.R."/>
            <person name="Miles L.G."/>
            <person name="Chong A.Y."/>
            <person name="Gongora J."/>
            <person name="Dalzell P."/>
            <person name="Moran C."/>
            <person name="Bed'hom B."/>
            <person name="Abzhanov A."/>
            <person name="Burgess S.C."/>
            <person name="Cooksey A.M."/>
            <person name="Castoe T.A."/>
            <person name="Crawford N.G."/>
            <person name="Densmore L.D."/>
            <person name="Drew J.C."/>
            <person name="Edwards S.V."/>
            <person name="Faircloth B.C."/>
            <person name="Fujita M.K."/>
            <person name="Greenwold M.J."/>
            <person name="Hoffmann F.G."/>
            <person name="Howard J.M."/>
            <person name="Iguchi T."/>
            <person name="Janes D.E."/>
            <person name="Khan S.Y."/>
            <person name="Kohno S."/>
            <person name="de Koning A.J."/>
            <person name="Lance S.L."/>
            <person name="McCarthy F.M."/>
            <person name="McCormack J.E."/>
            <person name="Merchant M.E."/>
            <person name="Peterson D.G."/>
            <person name="Pollock D.D."/>
            <person name="Pourmand N."/>
            <person name="Raney B.J."/>
            <person name="Roessler K.A."/>
            <person name="Sanford J.R."/>
            <person name="Sawyer R.H."/>
            <person name="Schmidt C.J."/>
            <person name="Triplett E.W."/>
            <person name="Tuberville T.D."/>
            <person name="Venegas-Anaya M."/>
            <person name="Howard J.T."/>
            <person name="Jarvis E.D."/>
            <person name="Guillette L.J.Jr."/>
            <person name="Glenn T.C."/>
            <person name="Green R.E."/>
            <person name="Ray D.A."/>
        </authorList>
    </citation>
    <scope>NUCLEOTIDE SEQUENCE [LARGE SCALE GENOMIC DNA]</scope>
    <source>
        <strain evidence="22">KSC_2009_1</strain>
    </source>
</reference>
<dbReference type="Gene3D" id="2.10.10.10">
    <property type="entry name" value="Fibronectin, type II, collagen-binding"/>
    <property type="match status" value="1"/>
</dbReference>
<evidence type="ECO:0000256" key="3">
    <source>
        <dbReference type="ARBA" id="ARBA00022475"/>
    </source>
</evidence>
<feature type="domain" description="C-type lectin" evidence="20">
    <location>
        <begin position="2073"/>
        <end position="2187"/>
    </location>
</feature>
<keyword evidence="3" id="KW-1003">Cell membrane</keyword>
<feature type="domain" description="C-type lectin" evidence="20">
    <location>
        <begin position="2215"/>
        <end position="2350"/>
    </location>
</feature>
<dbReference type="FunFam" id="3.10.100.10:FF:000022">
    <property type="entry name" value="Mannose receptor C-type 1"/>
    <property type="match status" value="1"/>
</dbReference>
<evidence type="ECO:0000256" key="4">
    <source>
        <dbReference type="ARBA" id="ARBA00022583"/>
    </source>
</evidence>
<dbReference type="InterPro" id="IPR016186">
    <property type="entry name" value="C-type_lectin-like/link_sf"/>
</dbReference>
<keyword evidence="8" id="KW-0677">Repeat</keyword>
<dbReference type="FunFam" id="3.10.100.10:FF:000016">
    <property type="entry name" value="macrophage mannose receptor 1"/>
    <property type="match status" value="2"/>
</dbReference>
<dbReference type="GO" id="GO:0005886">
    <property type="term" value="C:plasma membrane"/>
    <property type="evidence" value="ECO:0007669"/>
    <property type="project" value="UniProtKB-SubCell"/>
</dbReference>
<feature type="domain" description="C-type lectin" evidence="20">
    <location>
        <begin position="1494"/>
        <end position="1610"/>
    </location>
</feature>
<evidence type="ECO:0000259" key="20">
    <source>
        <dbReference type="PROSITE" id="PS50041"/>
    </source>
</evidence>
<sequence length="2695" mass="308614">MTLFTFLAFLSLFGGALQLLDNGIFLIYNEDHKQCIQVYSSRSVRTAPCHKDNEFQKFRWISEHQLMNIAFSMCLGVPSKEDQVAITLYPCNKTSELQLWECQNEGLFGLRGEDLFFNSDNIEEENIMLYNGSNIKSKWKIYGTTDDLCSRSYEDLFTLLGNAYGAPCVFPFKVNGKWYSECTDAGRPDGWLWCATTTDFDTDQLYGFCPLKYKDTVRFWTTDPSTGTYYQINSQSALTWHQARKSCQQQNAELLSVTEIHEQTHLRGLIEGIDTSLWTGLNRLDLKSGWQWTGGNPFRYLNWAPGNPSSDAGKICAALNPGRNFKWENRECGEKIGYICKWGDTHLDYITIPSGDFESVGCPDGWRSYAGHCYMIYREPEVWEEALTSCRKNDGDLVSIHNMEEHSFIVSQLGYKPTEELWIGLNDNKVQMYFEWSDGTPVTYTKWLHGEPTHENDRQEDCGIMKGQDGYWADHVCKKKTGYVCKRKPLVQVPEEKESADAGCQRGWKRYGTFCYSIGNVSETFLEANKACQKNNGYIATVENRYEQAFLISLVGLTSEKYFWIGLFDAEKQGIFKWANGEEVLFTHWNSGMPGRESGCAAMRTGTAAGLWDVLPCELMERFICKQRAADATYSPVRTTTPAPVCPEGWVSTVHSNSCFKVFLRQNEQQKTWLKARDFCREMGGDLASIHSKEESIVISSALRDINTFGNTYLWIGIFFLEGLAWSDGSPVTYADWFESSSIQDKSKYCGIIDVKYNKWHKADCRMLENWICQIKKGPFKPEPTDKPAYKTIEDAWVIHEDKQYFISDDYSSMEKSREVCKKNFADLAVIESESERKFLWKNSDQHEPRWYFIGLTVSLDKRFSWIDGSLVNYVAWAPDEPNFQNNDENCVVMDSYTGLWSDVNCGALNFFICERRNSSIKSTYTPLFKPGGCPETWLLFDNKCFKIFGSNKTEELTWQDARTACVTLGGNLATIPNKQLQAFLFYHLKEVMTDVWIGLNDIHLEMAFLWTDGSSISYVNWAFGAPSDDLYNIHDNSDTNCVIMALGNGKWRDKDCAEAKGYICQINSDPKLLLSSTTVPASDFTHFGGSSYSIIQSKMTWEEARKNCKNKSSELASILDAYSQSFLWLQILKYGEPVWIGLNSEVMPTYYQWTDNWVIKYSQWARGEPKTKRACVYVDIDGYWKTASCNKNFSSVCKQSDAVAPSGFEESAEHCPESDSLRSWIPYRSHCYYIETSAERSWAQASLECIKLGATLASVEDSAESDFLTYRILISQKLLSKSWFQYYEKSYGGFSSFLFDLGWFDFWTSLLWSGTRMNGFWIGMYRNMDGQWLWLDNTAVDFANWNAEQPNEGGHCVEVAALYGFWNKLECSYEQGFVCEKSNLIELEKTVKISSEREEKKDEESSASGSLAIWILGVLAILSLAGAGLMASFLYKKKRQNQNGYYSSSFNVKKEKNEIFAMTLSGYLIFFCLIHGALQLLDNTEIFWTANPLTGIHYQINPSSFLTWHKARSSCLQQNAELVSITEIHDQAFLKELTKNLSSTLWIGLNALDSNNRWQWIGRNPYRYLNWAPGNPVPAPEKSCAVLNPRKEAKWENMDCDYKFGYICKKENSTPEFPSLPTETFQPIKCQDSWSSYRGHCYKIQREPQEWKEALALCKKEDGDLASIHNVAEYSFIISQLGYKPTEELWIGLNDLKVHQYFEWSDETPVTYTKWLRGEPAYAKSLENCVLIKGQEGFWAATVCEKKRGYICKRKPLLQAPEEVEMNDLGCQRGWKRQGFHCYLVGHTFLKFSEASEACQRSYGYLVTVEDRNEQAYLTSLVGLSPEKYFWIGLSDVEEQGTFKWANGEVVLFTHWNSGMPGREPGCVAMGTGIAGGLWDVLNCEKAAKFLCKQWAEGVTPPLIAATVSDAPCPGGWELAPYTSFCFKFFIRVGNQRKTWFEAEEFCREIGGNLLSIHSREEQFLIWKLALDEGFFFQPFWIGLFHLNPDDGYFWIDGSPVVYENWNEGEPSNDKGIEHCIMFEGSTGMQWNATYCEHLLNWICEIKKGASLKPEPSTIFEYEVSDDEWVKHEDKWYYFSIESTYMEKAQEMCRKNFADLVVIDSESEQKFLWRYIHYKNRMDSYFIGLSGSLDQKFSWMNGTPVNYVAWAPNEPSFGNEKCVVMHKDFGFWSKINCGIRNAFICERHNSSAHSGVAPTASSPQGGCLETWLLFNNQCYKILGANEEERLSWHLARNACIELRGNLASIHNEQVQAFLTLHIKDMSETWIGLIDINTEQDYLWTDGSVFDYSKWAQGFTFKNDISDSYWGDRIYLNQESACIAMMKRSVEETGYWGSAGCQHKKSYVCQMDSKPELFYSPKVPVSDLIHYDNSTYSVIHSKTNWGEAQKTCREKSAELASVVDIYSALFLWIQILQFGEPVWIGLNSNVTDGYYKWTDNRRLKYAKWAHGEPKASIACVYLDLDGAWKTASCDKKYFSVCKWSDVTVPTDPPQLPGKCPESNDDQSWIPFHGHCYMFNTDEIKWSEASVQCLQLGATLASIEDLAESNFLTVSIEPLADKTRGWLWLDNAAVDFVNWNKGEPSSNRSDYCVEISASSGYWNTIPCSSKKKSVCKKAKTVDIASIKNLANGKEDKMDEEPVQRRIWILIILVLLIFIGVGIMINNLFKIKRLNQLQMNVRSSSILLEHSGAITEI</sequence>
<keyword evidence="15" id="KW-0325">Glycoprotein</keyword>
<dbReference type="SMART" id="SM00034">
    <property type="entry name" value="CLECT"/>
    <property type="match status" value="16"/>
</dbReference>
<evidence type="ECO:0000256" key="15">
    <source>
        <dbReference type="ARBA" id="ARBA00023180"/>
    </source>
</evidence>
<feature type="domain" description="C-type lectin" evidence="20">
    <location>
        <begin position="511"/>
        <end position="626"/>
    </location>
</feature>
<dbReference type="Pfam" id="PF00059">
    <property type="entry name" value="Lectin_C"/>
    <property type="match status" value="16"/>
</dbReference>
<evidence type="ECO:0000256" key="13">
    <source>
        <dbReference type="ARBA" id="ARBA00023157"/>
    </source>
</evidence>
<dbReference type="SMART" id="SM00458">
    <property type="entry name" value="RICIN"/>
    <property type="match status" value="1"/>
</dbReference>
<feature type="domain" description="C-type lectin" evidence="20">
    <location>
        <begin position="2371"/>
        <end position="2482"/>
    </location>
</feature>
<evidence type="ECO:0000256" key="19">
    <source>
        <dbReference type="SAM" id="SignalP"/>
    </source>
</evidence>
<feature type="domain" description="C-type lectin" evidence="20">
    <location>
        <begin position="1638"/>
        <end position="1754"/>
    </location>
</feature>
<feature type="domain" description="C-type lectin" evidence="20">
    <location>
        <begin position="655"/>
        <end position="774"/>
    </location>
</feature>
<keyword evidence="11 18" id="KW-1133">Transmembrane helix</keyword>
<dbReference type="Gene3D" id="2.80.10.50">
    <property type="match status" value="1"/>
</dbReference>